<feature type="signal peptide" evidence="1">
    <location>
        <begin position="1"/>
        <end position="29"/>
    </location>
</feature>
<dbReference type="InterPro" id="IPR025711">
    <property type="entry name" value="PepSY"/>
</dbReference>
<reference evidence="4" key="1">
    <citation type="journal article" date="2019" name="Int. J. Syst. Evol. Microbiol.">
        <title>The Global Catalogue of Microorganisms (GCM) 10K type strain sequencing project: providing services to taxonomists for standard genome sequencing and annotation.</title>
        <authorList>
            <consortium name="The Broad Institute Genomics Platform"/>
            <consortium name="The Broad Institute Genome Sequencing Center for Infectious Disease"/>
            <person name="Wu L."/>
            <person name="Ma J."/>
        </authorList>
    </citation>
    <scope>NUCLEOTIDE SEQUENCE [LARGE SCALE GENOMIC DNA]</scope>
    <source>
        <strain evidence="4">TBRC 4489</strain>
    </source>
</reference>
<keyword evidence="4" id="KW-1185">Reference proteome</keyword>
<dbReference type="RefSeq" id="WP_377287741.1">
    <property type="nucleotide sequence ID" value="NZ_JBHSBM010000017.1"/>
</dbReference>
<evidence type="ECO:0000259" key="2">
    <source>
        <dbReference type="Pfam" id="PF03413"/>
    </source>
</evidence>
<feature type="chain" id="PRO_5045219827" evidence="1">
    <location>
        <begin position="30"/>
        <end position="110"/>
    </location>
</feature>
<organism evidence="3 4">
    <name type="scientific">Planomonospora corallina</name>
    <dbReference type="NCBI Taxonomy" id="1806052"/>
    <lineage>
        <taxon>Bacteria</taxon>
        <taxon>Bacillati</taxon>
        <taxon>Actinomycetota</taxon>
        <taxon>Actinomycetes</taxon>
        <taxon>Streptosporangiales</taxon>
        <taxon>Streptosporangiaceae</taxon>
        <taxon>Planomonospora</taxon>
    </lineage>
</organism>
<comment type="caution">
    <text evidence="3">The sequence shown here is derived from an EMBL/GenBank/DDBJ whole genome shotgun (WGS) entry which is preliminary data.</text>
</comment>
<dbReference type="Proteomes" id="UP001595850">
    <property type="component" value="Unassembled WGS sequence"/>
</dbReference>
<feature type="domain" description="PepSY" evidence="2">
    <location>
        <begin position="47"/>
        <end position="104"/>
    </location>
</feature>
<keyword evidence="1" id="KW-0732">Signal</keyword>
<evidence type="ECO:0000256" key="1">
    <source>
        <dbReference type="SAM" id="SignalP"/>
    </source>
</evidence>
<dbReference type="Pfam" id="PF03413">
    <property type="entry name" value="PepSY"/>
    <property type="match status" value="1"/>
</dbReference>
<name>A0ABV8I8B3_9ACTN</name>
<evidence type="ECO:0000313" key="4">
    <source>
        <dbReference type="Proteomes" id="UP001595850"/>
    </source>
</evidence>
<evidence type="ECO:0000313" key="3">
    <source>
        <dbReference type="EMBL" id="MFC4059426.1"/>
    </source>
</evidence>
<accession>A0ABV8I8B3</accession>
<sequence length="110" mass="11895">MRQRSMIARIALVAAGTAALLSSQGVALATGSADAPALPAAVAAADITSEQAVRIAKRKVPGSQVAGVRRVWDQGIWNWRVTLERGSWEYDLYVSVRSGRVVRMKINLNY</sequence>
<gene>
    <name evidence="3" type="ORF">ACFOWE_14055</name>
</gene>
<protein>
    <submittedName>
        <fullName evidence="3">PepSY domain-containing protein</fullName>
    </submittedName>
</protein>
<dbReference type="Gene3D" id="3.10.450.40">
    <property type="match status" value="1"/>
</dbReference>
<dbReference type="EMBL" id="JBHSBM010000017">
    <property type="protein sequence ID" value="MFC4059426.1"/>
    <property type="molecule type" value="Genomic_DNA"/>
</dbReference>
<proteinExistence type="predicted"/>